<dbReference type="InterPro" id="IPR035075">
    <property type="entry name" value="PRMT5"/>
</dbReference>
<accession>A0A4V3XBQ8</accession>
<protein>
    <submittedName>
        <fullName evidence="6">Uncharacterized protein</fullName>
    </submittedName>
</protein>
<gene>
    <name evidence="6" type="ORF">EW026_g113</name>
</gene>
<dbReference type="InterPro" id="IPR002110">
    <property type="entry name" value="Ankyrin_rpt"/>
</dbReference>
<dbReference type="AlphaFoldDB" id="A0A4V3XBQ8"/>
<dbReference type="Gene3D" id="1.25.40.20">
    <property type="entry name" value="Ankyrin repeat-containing domain"/>
    <property type="match status" value="1"/>
</dbReference>
<evidence type="ECO:0000313" key="6">
    <source>
        <dbReference type="EMBL" id="THH02793.1"/>
    </source>
</evidence>
<keyword evidence="3" id="KW-0489">Methyltransferase</keyword>
<evidence type="ECO:0000256" key="1">
    <source>
        <dbReference type="ARBA" id="ARBA00022691"/>
    </source>
</evidence>
<keyword evidence="1 3" id="KW-0949">S-adenosyl-L-methionine</keyword>
<name>A0A4V3XBQ8_9APHY</name>
<dbReference type="PANTHER" id="PTHR10738">
    <property type="entry name" value="PROTEIN ARGININE N-METHYLTRANSFERASE 5"/>
    <property type="match status" value="1"/>
</dbReference>
<comment type="caution">
    <text evidence="6">The sequence shown here is derived from an EMBL/GenBank/DDBJ whole genome shotgun (WGS) entry which is preliminary data.</text>
</comment>
<dbReference type="PROSITE" id="PS50297">
    <property type="entry name" value="ANK_REP_REGION"/>
    <property type="match status" value="1"/>
</dbReference>
<dbReference type="SMART" id="SM00248">
    <property type="entry name" value="ANK"/>
    <property type="match status" value="2"/>
</dbReference>
<keyword evidence="2" id="KW-0040">ANK repeat</keyword>
<reference evidence="6 7" key="1">
    <citation type="submission" date="2019-02" db="EMBL/GenBank/DDBJ databases">
        <title>Genome sequencing of the rare red list fungi Phlebia centrifuga.</title>
        <authorList>
            <person name="Buettner E."/>
            <person name="Kellner H."/>
        </authorList>
    </citation>
    <scope>NUCLEOTIDE SEQUENCE [LARGE SCALE GENOMIC DNA]</scope>
    <source>
        <strain evidence="6 7">DSM 108282</strain>
    </source>
</reference>
<dbReference type="PROSITE" id="PS51678">
    <property type="entry name" value="SAM_MT_PRMT"/>
    <property type="match status" value="1"/>
</dbReference>
<dbReference type="Pfam" id="PF05185">
    <property type="entry name" value="PRMT5"/>
    <property type="match status" value="1"/>
</dbReference>
<dbReference type="InterPro" id="IPR035247">
    <property type="entry name" value="PRMT5_TIM"/>
</dbReference>
<dbReference type="PANTHER" id="PTHR10738:SF0">
    <property type="entry name" value="PROTEIN ARGININE N-METHYLTRANSFERASE 5"/>
    <property type="match status" value="1"/>
</dbReference>
<evidence type="ECO:0000256" key="2">
    <source>
        <dbReference type="PROSITE-ProRule" id="PRU00023"/>
    </source>
</evidence>
<dbReference type="InterPro" id="IPR029063">
    <property type="entry name" value="SAM-dependent_MTases_sf"/>
</dbReference>
<evidence type="ECO:0000259" key="5">
    <source>
        <dbReference type="Pfam" id="PF17285"/>
    </source>
</evidence>
<dbReference type="InterPro" id="IPR025799">
    <property type="entry name" value="Arg_MeTrfase"/>
</dbReference>
<keyword evidence="3" id="KW-0808">Transferase</keyword>
<dbReference type="InterPro" id="IPR036770">
    <property type="entry name" value="Ankyrin_rpt-contain_sf"/>
</dbReference>
<dbReference type="Gene3D" id="3.40.50.150">
    <property type="entry name" value="Vaccinia Virus protein VP39"/>
    <property type="match status" value="1"/>
</dbReference>
<organism evidence="6 7">
    <name type="scientific">Hermanssonia centrifuga</name>
    <dbReference type="NCBI Taxonomy" id="98765"/>
    <lineage>
        <taxon>Eukaryota</taxon>
        <taxon>Fungi</taxon>
        <taxon>Dikarya</taxon>
        <taxon>Basidiomycota</taxon>
        <taxon>Agaricomycotina</taxon>
        <taxon>Agaricomycetes</taxon>
        <taxon>Polyporales</taxon>
        <taxon>Meruliaceae</taxon>
        <taxon>Hermanssonia</taxon>
    </lineage>
</organism>
<dbReference type="GO" id="GO:0016274">
    <property type="term" value="F:protein-arginine N-methyltransferase activity"/>
    <property type="evidence" value="ECO:0007669"/>
    <property type="project" value="InterPro"/>
</dbReference>
<dbReference type="Pfam" id="PF17285">
    <property type="entry name" value="PRMT5_TIM"/>
    <property type="match status" value="1"/>
</dbReference>
<proteinExistence type="predicted"/>
<dbReference type="Gene3D" id="3.20.20.150">
    <property type="entry name" value="Divalent-metal-dependent TIM barrel enzymes"/>
    <property type="match status" value="1"/>
</dbReference>
<feature type="repeat" description="ANK" evidence="2">
    <location>
        <begin position="24"/>
        <end position="56"/>
    </location>
</feature>
<evidence type="ECO:0000313" key="7">
    <source>
        <dbReference type="Proteomes" id="UP000309038"/>
    </source>
</evidence>
<dbReference type="Proteomes" id="UP000309038">
    <property type="component" value="Unassembled WGS sequence"/>
</dbReference>
<dbReference type="EMBL" id="SGPJ01000002">
    <property type="protein sequence ID" value="THH02793.1"/>
    <property type="molecule type" value="Genomic_DNA"/>
</dbReference>
<dbReference type="PROSITE" id="PS50088">
    <property type="entry name" value="ANK_REPEAT"/>
    <property type="match status" value="1"/>
</dbReference>
<keyword evidence="7" id="KW-1185">Reference proteome</keyword>
<dbReference type="GO" id="GO:0006355">
    <property type="term" value="P:regulation of DNA-templated transcription"/>
    <property type="evidence" value="ECO:0007669"/>
    <property type="project" value="TreeGrafter"/>
</dbReference>
<dbReference type="CDD" id="cd02440">
    <property type="entry name" value="AdoMet_MTases"/>
    <property type="match status" value="1"/>
</dbReference>
<evidence type="ECO:0000259" key="4">
    <source>
        <dbReference type="Pfam" id="PF05185"/>
    </source>
</evidence>
<sequence length="741" mass="81418">MAVKMIYRSVERLAGLSPNAPDANTYTPMHAAASYGHLNILGYLISQGGDVNLTDDDGDTPLYVVENVETARYLVERGAVVDRRNHEHVTPSEYLSEDFPEVAAYLESVAPTNRGEGVTPISAPVDVVYLPSEHAQNQASETLTSTLLESVQEIMQRAEAEGRDPDEELRAVVEDSAEQSRTVLIDASYDGDEAVTNNFSLLSAHSCSLSSKSNEGTSSMAAFISHVTLDHLAVLNQPSDTDLSGRTPALKASLEAKSAGYDAICLPLTNDKWKARWRDMCLIPAGGTLDRVSLEHQAEDWRSTPGFMRDEVTITHLEEAEAVIAMVSDWLELDAADEWVRHDAEIALHQELTYASYLNIHTAILPPPRNRAHAASYARSINAALSLVPYMQLSVRLPIYDPSMIQIDATPPNSTSSTPSQPVALDDNHPSIATWELWDVIRSICNYNPRLTLTLDLTPPLPSALEVLNQWIAEPTRYIFVPGSAFLANAKGYPVLPKGTQSFIRDIMKIQPSVILSGTDAGRHTKGGEAAYSQYIRHLEKTSPAVKAMQTSGTVENFAQGYQDYLQAPLQPLMDNLQSITYHTFEQDPVKYRNYEEAVFRALSEWPTSGRIIICVAGAGRGPLVTRCLSAVKRAGREALVYAVEKNPNAFVTLQDRQNNEWGDKVQLLYGDMRTLPVPEPVDILVSELLGSFGDNELSPECLDGAMRFLKADGISIPASYTAYLAPISSSKLYNEARAIH</sequence>
<evidence type="ECO:0000256" key="3">
    <source>
        <dbReference type="PROSITE-ProRule" id="PRU01015"/>
    </source>
</evidence>
<dbReference type="SUPFAM" id="SSF48403">
    <property type="entry name" value="Ankyrin repeat"/>
    <property type="match status" value="1"/>
</dbReference>
<dbReference type="SUPFAM" id="SSF53335">
    <property type="entry name" value="S-adenosyl-L-methionine-dependent methyltransferases"/>
    <property type="match status" value="1"/>
</dbReference>
<dbReference type="GO" id="GO:0005634">
    <property type="term" value="C:nucleus"/>
    <property type="evidence" value="ECO:0007669"/>
    <property type="project" value="TreeGrafter"/>
</dbReference>
<dbReference type="GO" id="GO:0032259">
    <property type="term" value="P:methylation"/>
    <property type="evidence" value="ECO:0007669"/>
    <property type="project" value="UniProtKB-KW"/>
</dbReference>
<feature type="domain" description="PRMT5 arginine-N-methyltransferase" evidence="4">
    <location>
        <begin position="556"/>
        <end position="717"/>
    </location>
</feature>
<dbReference type="Pfam" id="PF12796">
    <property type="entry name" value="Ank_2"/>
    <property type="match status" value="1"/>
</dbReference>
<dbReference type="GO" id="GO:0005829">
    <property type="term" value="C:cytosol"/>
    <property type="evidence" value="ECO:0007669"/>
    <property type="project" value="TreeGrafter"/>
</dbReference>
<feature type="domain" description="PRMT5 TIM barrel" evidence="5">
    <location>
        <begin position="260"/>
        <end position="541"/>
    </location>
</feature>